<dbReference type="Proteomes" id="UP000342249">
    <property type="component" value="Unassembled WGS sequence"/>
</dbReference>
<dbReference type="InterPro" id="IPR036514">
    <property type="entry name" value="SGNH_hydro_sf"/>
</dbReference>
<feature type="domain" description="SGNH hydrolase-type esterase" evidence="1">
    <location>
        <begin position="97"/>
        <end position="246"/>
    </location>
</feature>
<evidence type="ECO:0000313" key="2">
    <source>
        <dbReference type="EMBL" id="MPQ61085.1"/>
    </source>
</evidence>
<organism evidence="2 3">
    <name type="scientific">Clostridium estertheticum</name>
    <dbReference type="NCBI Taxonomy" id="238834"/>
    <lineage>
        <taxon>Bacteria</taxon>
        <taxon>Bacillati</taxon>
        <taxon>Bacillota</taxon>
        <taxon>Clostridia</taxon>
        <taxon>Eubacteriales</taxon>
        <taxon>Clostridiaceae</taxon>
        <taxon>Clostridium</taxon>
    </lineage>
</organism>
<evidence type="ECO:0000259" key="1">
    <source>
        <dbReference type="Pfam" id="PF13472"/>
    </source>
</evidence>
<proteinExistence type="predicted"/>
<dbReference type="InterPro" id="IPR013830">
    <property type="entry name" value="SGNH_hydro"/>
</dbReference>
<evidence type="ECO:0000313" key="3">
    <source>
        <dbReference type="Proteomes" id="UP000342249"/>
    </source>
</evidence>
<dbReference type="SUPFAM" id="SSF52266">
    <property type="entry name" value="SGNH hydrolase"/>
    <property type="match status" value="1"/>
</dbReference>
<dbReference type="EMBL" id="SPSF01000012">
    <property type="protein sequence ID" value="MPQ61085.1"/>
    <property type="molecule type" value="Genomic_DNA"/>
</dbReference>
<dbReference type="Gene3D" id="3.40.50.1110">
    <property type="entry name" value="SGNH hydrolase"/>
    <property type="match status" value="1"/>
</dbReference>
<protein>
    <recommendedName>
        <fullName evidence="1">SGNH hydrolase-type esterase domain-containing protein</fullName>
    </recommendedName>
</protein>
<comment type="caution">
    <text evidence="2">The sequence shown here is derived from an EMBL/GenBank/DDBJ whole genome shotgun (WGS) entry which is preliminary data.</text>
</comment>
<dbReference type="Pfam" id="PF13472">
    <property type="entry name" value="Lipase_GDSL_2"/>
    <property type="match status" value="1"/>
</dbReference>
<reference evidence="2 3" key="1">
    <citation type="journal article" date="2019" name="Lett. Appl. Microbiol.">
        <title>A case of 'blown pack' spoilage of vacuum-packaged pork likely associated with Clostridium estertheticum in Canada.</title>
        <authorList>
            <person name="Zhang P."/>
            <person name="Ward P."/>
            <person name="McMullen L.M."/>
            <person name="Yang X."/>
        </authorList>
    </citation>
    <scope>NUCLEOTIDE SEQUENCE [LARGE SCALE GENOMIC DNA]</scope>
    <source>
        <strain evidence="2 3">MA19</strain>
    </source>
</reference>
<sequence length="266" mass="30444">MLNKVMIMNNKLKKRKLKIIIGIIILIPCCFLVKSLINSNEEKRIIKNNYISLEKLGNVNIATVEEKINKKHKLNDEKSGDNSKEISNKMYFEKSVFMGDSITEGLDFYDIVNKSSVLAKKGQGLVQAKKSVSILSNINPVRIFVLYGMNDLESSKNSDDFKSNYIKLVKDIKQTVPSAEIYLQSLTPVQAKVQQKNNSFSQDRLDKFTQAIIEVAREENVHFIDIRPMLKGKEDLFEQDGIHFKGDFYGLWLDNLKSQLKSQSKT</sequence>
<accession>A0A5N7IX85</accession>
<dbReference type="AlphaFoldDB" id="A0A5N7IX85"/>
<name>A0A5N7IX85_9CLOT</name>
<gene>
    <name evidence="2" type="ORF">E4V82_03000</name>
</gene>